<dbReference type="SUPFAM" id="SSF81383">
    <property type="entry name" value="F-box domain"/>
    <property type="match status" value="1"/>
</dbReference>
<accession>B3M7G4</accession>
<dbReference type="PROSITE" id="PS50181">
    <property type="entry name" value="FBOX"/>
    <property type="match status" value="1"/>
</dbReference>
<dbReference type="Pfam" id="PF00646">
    <property type="entry name" value="F-box"/>
    <property type="match status" value="1"/>
</dbReference>
<sequence>MDSLNILNLNDDCLLNVFQYLGILDHLNLLRTCLRFRQILLESSHSTYPVFHSTDPHIKPVLFYSSTAFKVLRILNNNVNTLGVIQGHGQDIEEVGNSVKDFQILNNTLNKINKRECLENLLQPTDIFRFTQRLDYLSVNVPSCICYLEEFFQTISDLRALRLSGYSKCSETIKTIWKCFPNLKDLSIRGGCLRNRSDFELIAQMKTVRKLSLNVGERDCLAPLAEMTELYSLYLENNNGCILAIDIIEIIKGCRKLEFLYCYQINHGDRPQESVANLFRMIKIHRDPSKQKPLQLFAYLDPPLSIENKMLIDNAYFEYRPWN</sequence>
<dbReference type="InterPro" id="IPR001810">
    <property type="entry name" value="F-box_dom"/>
</dbReference>
<dbReference type="SUPFAM" id="SSF52058">
    <property type="entry name" value="L domain-like"/>
    <property type="match status" value="1"/>
</dbReference>
<reference evidence="2 3" key="1">
    <citation type="journal article" date="2007" name="Nature">
        <title>Evolution of genes and genomes on the Drosophila phylogeny.</title>
        <authorList>
            <consortium name="Drosophila 12 Genomes Consortium"/>
            <person name="Clark A.G."/>
            <person name="Eisen M.B."/>
            <person name="Smith D.R."/>
            <person name="Bergman C.M."/>
            <person name="Oliver B."/>
            <person name="Markow T.A."/>
            <person name="Kaufman T.C."/>
            <person name="Kellis M."/>
            <person name="Gelbart W."/>
            <person name="Iyer V.N."/>
            <person name="Pollard D.A."/>
            <person name="Sackton T.B."/>
            <person name="Larracuente A.M."/>
            <person name="Singh N.D."/>
            <person name="Abad J.P."/>
            <person name="Abt D.N."/>
            <person name="Adryan B."/>
            <person name="Aguade M."/>
            <person name="Akashi H."/>
            <person name="Anderson W.W."/>
            <person name="Aquadro C.F."/>
            <person name="Ardell D.H."/>
            <person name="Arguello R."/>
            <person name="Artieri C.G."/>
            <person name="Barbash D.A."/>
            <person name="Barker D."/>
            <person name="Barsanti P."/>
            <person name="Batterham P."/>
            <person name="Batzoglou S."/>
            <person name="Begun D."/>
            <person name="Bhutkar A."/>
            <person name="Blanco E."/>
            <person name="Bosak S.A."/>
            <person name="Bradley R.K."/>
            <person name="Brand A.D."/>
            <person name="Brent M.R."/>
            <person name="Brooks A.N."/>
            <person name="Brown R.H."/>
            <person name="Butlin R.K."/>
            <person name="Caggese C."/>
            <person name="Calvi B.R."/>
            <person name="Bernardo de Carvalho A."/>
            <person name="Caspi A."/>
            <person name="Castrezana S."/>
            <person name="Celniker S.E."/>
            <person name="Chang J.L."/>
            <person name="Chapple C."/>
            <person name="Chatterji S."/>
            <person name="Chinwalla A."/>
            <person name="Civetta A."/>
            <person name="Clifton S.W."/>
            <person name="Comeron J.M."/>
            <person name="Costello J.C."/>
            <person name="Coyne J.A."/>
            <person name="Daub J."/>
            <person name="David R.G."/>
            <person name="Delcher A.L."/>
            <person name="Delehaunty K."/>
            <person name="Do C.B."/>
            <person name="Ebling H."/>
            <person name="Edwards K."/>
            <person name="Eickbush T."/>
            <person name="Evans J.D."/>
            <person name="Filipski A."/>
            <person name="Findeiss S."/>
            <person name="Freyhult E."/>
            <person name="Fulton L."/>
            <person name="Fulton R."/>
            <person name="Garcia A.C."/>
            <person name="Gardiner A."/>
            <person name="Garfield D.A."/>
            <person name="Garvin B.E."/>
            <person name="Gibson G."/>
            <person name="Gilbert D."/>
            <person name="Gnerre S."/>
            <person name="Godfrey J."/>
            <person name="Good R."/>
            <person name="Gotea V."/>
            <person name="Gravely B."/>
            <person name="Greenberg A.J."/>
            <person name="Griffiths-Jones S."/>
            <person name="Gross S."/>
            <person name="Guigo R."/>
            <person name="Gustafson E.A."/>
            <person name="Haerty W."/>
            <person name="Hahn M.W."/>
            <person name="Halligan D.L."/>
            <person name="Halpern A.L."/>
            <person name="Halter G.M."/>
            <person name="Han M.V."/>
            <person name="Heger A."/>
            <person name="Hillier L."/>
            <person name="Hinrichs A.S."/>
            <person name="Holmes I."/>
            <person name="Hoskins R.A."/>
            <person name="Hubisz M.J."/>
            <person name="Hultmark D."/>
            <person name="Huntley M.A."/>
            <person name="Jaffe D.B."/>
            <person name="Jagadeeshan S."/>
            <person name="Jeck W.R."/>
            <person name="Johnson J."/>
            <person name="Jones C.D."/>
            <person name="Jordan W.C."/>
            <person name="Karpen G.H."/>
            <person name="Kataoka E."/>
            <person name="Keightley P.D."/>
            <person name="Kheradpour P."/>
            <person name="Kirkness E.F."/>
            <person name="Koerich L.B."/>
            <person name="Kristiansen K."/>
            <person name="Kudrna D."/>
            <person name="Kulathinal R.J."/>
            <person name="Kumar S."/>
            <person name="Kwok R."/>
            <person name="Lander E."/>
            <person name="Langley C.H."/>
            <person name="Lapoint R."/>
            <person name="Lazzaro B.P."/>
            <person name="Lee S.J."/>
            <person name="Levesque L."/>
            <person name="Li R."/>
            <person name="Lin C.F."/>
            <person name="Lin M.F."/>
            <person name="Lindblad-Toh K."/>
            <person name="Llopart A."/>
            <person name="Long M."/>
            <person name="Low L."/>
            <person name="Lozovsky E."/>
            <person name="Lu J."/>
            <person name="Luo M."/>
            <person name="Machado C.A."/>
            <person name="Makalowski W."/>
            <person name="Marzo M."/>
            <person name="Matsuda M."/>
            <person name="Matzkin L."/>
            <person name="McAllister B."/>
            <person name="McBride C.S."/>
            <person name="McKernan B."/>
            <person name="McKernan K."/>
            <person name="Mendez-Lago M."/>
            <person name="Minx P."/>
            <person name="Mollenhauer M.U."/>
            <person name="Montooth K."/>
            <person name="Mount S.M."/>
            <person name="Mu X."/>
            <person name="Myers E."/>
            <person name="Negre B."/>
            <person name="Newfeld S."/>
            <person name="Nielsen R."/>
            <person name="Noor M.A."/>
            <person name="O'Grady P."/>
            <person name="Pachter L."/>
            <person name="Papaceit M."/>
            <person name="Parisi M.J."/>
            <person name="Parisi M."/>
            <person name="Parts L."/>
            <person name="Pedersen J.S."/>
            <person name="Pesole G."/>
            <person name="Phillippy A.M."/>
            <person name="Ponting C.P."/>
            <person name="Pop M."/>
            <person name="Porcelli D."/>
            <person name="Powell J.R."/>
            <person name="Prohaska S."/>
            <person name="Pruitt K."/>
            <person name="Puig M."/>
            <person name="Quesneville H."/>
            <person name="Ram K.R."/>
            <person name="Rand D."/>
            <person name="Rasmussen M.D."/>
            <person name="Reed L.K."/>
            <person name="Reenan R."/>
            <person name="Reily A."/>
            <person name="Remington K.A."/>
            <person name="Rieger T.T."/>
            <person name="Ritchie M.G."/>
            <person name="Robin C."/>
            <person name="Rogers Y.H."/>
            <person name="Rohde C."/>
            <person name="Rozas J."/>
            <person name="Rubenfield M.J."/>
            <person name="Ruiz A."/>
            <person name="Russo S."/>
            <person name="Salzberg S.L."/>
            <person name="Sanchez-Gracia A."/>
            <person name="Saranga D.J."/>
            <person name="Sato H."/>
            <person name="Schaeffer S.W."/>
            <person name="Schatz M.C."/>
            <person name="Schlenke T."/>
            <person name="Schwartz R."/>
            <person name="Segarra C."/>
            <person name="Singh R.S."/>
            <person name="Sirot L."/>
            <person name="Sirota M."/>
            <person name="Sisneros N.B."/>
            <person name="Smith C.D."/>
            <person name="Smith T.F."/>
            <person name="Spieth J."/>
            <person name="Stage D.E."/>
            <person name="Stark A."/>
            <person name="Stephan W."/>
            <person name="Strausberg R.L."/>
            <person name="Strempel S."/>
            <person name="Sturgill D."/>
            <person name="Sutton G."/>
            <person name="Sutton G.G."/>
            <person name="Tao W."/>
            <person name="Teichmann S."/>
            <person name="Tobari Y.N."/>
            <person name="Tomimura Y."/>
            <person name="Tsolas J.M."/>
            <person name="Valente V.L."/>
            <person name="Venter E."/>
            <person name="Venter J.C."/>
            <person name="Vicario S."/>
            <person name="Vieira F.G."/>
            <person name="Vilella A.J."/>
            <person name="Villasante A."/>
            <person name="Walenz B."/>
            <person name="Wang J."/>
            <person name="Wasserman M."/>
            <person name="Watts T."/>
            <person name="Wilson D."/>
            <person name="Wilson R.K."/>
            <person name="Wing R.A."/>
            <person name="Wolfner M.F."/>
            <person name="Wong A."/>
            <person name="Wong G.K."/>
            <person name="Wu C.I."/>
            <person name="Wu G."/>
            <person name="Yamamoto D."/>
            <person name="Yang H.P."/>
            <person name="Yang S.P."/>
            <person name="Yorke J.A."/>
            <person name="Yoshida K."/>
            <person name="Zdobnov E."/>
            <person name="Zhang P."/>
            <person name="Zhang Y."/>
            <person name="Zimin A.V."/>
            <person name="Baldwin J."/>
            <person name="Abdouelleil A."/>
            <person name="Abdulkadir J."/>
            <person name="Abebe A."/>
            <person name="Abera B."/>
            <person name="Abreu J."/>
            <person name="Acer S.C."/>
            <person name="Aftuck L."/>
            <person name="Alexander A."/>
            <person name="An P."/>
            <person name="Anderson E."/>
            <person name="Anderson S."/>
            <person name="Arachi H."/>
            <person name="Azer M."/>
            <person name="Bachantsang P."/>
            <person name="Barry A."/>
            <person name="Bayul T."/>
            <person name="Berlin A."/>
            <person name="Bessette D."/>
            <person name="Bloom T."/>
            <person name="Blye J."/>
            <person name="Boguslavskiy L."/>
            <person name="Bonnet C."/>
            <person name="Boukhgalter B."/>
            <person name="Bourzgui I."/>
            <person name="Brown A."/>
            <person name="Cahill P."/>
            <person name="Channer S."/>
            <person name="Cheshatsang Y."/>
            <person name="Chuda L."/>
            <person name="Citroen M."/>
            <person name="Collymore A."/>
            <person name="Cooke P."/>
            <person name="Costello M."/>
            <person name="D'Aco K."/>
            <person name="Daza R."/>
            <person name="De Haan G."/>
            <person name="DeGray S."/>
            <person name="DeMaso C."/>
            <person name="Dhargay N."/>
            <person name="Dooley K."/>
            <person name="Dooley E."/>
            <person name="Doricent M."/>
            <person name="Dorje P."/>
            <person name="Dorjee K."/>
            <person name="Dupes A."/>
            <person name="Elong R."/>
            <person name="Falk J."/>
            <person name="Farina A."/>
            <person name="Faro S."/>
            <person name="Ferguson D."/>
            <person name="Fisher S."/>
            <person name="Foley C.D."/>
            <person name="Franke A."/>
            <person name="Friedrich D."/>
            <person name="Gadbois L."/>
            <person name="Gearin G."/>
            <person name="Gearin C.R."/>
            <person name="Giannoukos G."/>
            <person name="Goode T."/>
            <person name="Graham J."/>
            <person name="Grandbois E."/>
            <person name="Grewal S."/>
            <person name="Gyaltsen K."/>
            <person name="Hafez N."/>
            <person name="Hagos B."/>
            <person name="Hall J."/>
            <person name="Henson C."/>
            <person name="Hollinger A."/>
            <person name="Honan T."/>
            <person name="Huard M.D."/>
            <person name="Hughes L."/>
            <person name="Hurhula B."/>
            <person name="Husby M.E."/>
            <person name="Kamat A."/>
            <person name="Kanga B."/>
            <person name="Kashin S."/>
            <person name="Khazanovich D."/>
            <person name="Kisner P."/>
            <person name="Lance K."/>
            <person name="Lara M."/>
            <person name="Lee W."/>
            <person name="Lennon N."/>
            <person name="Letendre F."/>
            <person name="LeVine R."/>
            <person name="Lipovsky A."/>
            <person name="Liu X."/>
            <person name="Liu J."/>
            <person name="Liu S."/>
            <person name="Lokyitsang T."/>
            <person name="Lokyitsang Y."/>
            <person name="Lubonja R."/>
            <person name="Lui A."/>
            <person name="MacDonald P."/>
            <person name="Magnisalis V."/>
            <person name="Maru K."/>
            <person name="Matthews C."/>
            <person name="McCusker W."/>
            <person name="McDonough S."/>
            <person name="Mehta T."/>
            <person name="Meldrim J."/>
            <person name="Meneus L."/>
            <person name="Mihai O."/>
            <person name="Mihalev A."/>
            <person name="Mihova T."/>
            <person name="Mittelman R."/>
            <person name="Mlenga V."/>
            <person name="Montmayeur A."/>
            <person name="Mulrain L."/>
            <person name="Navidi A."/>
            <person name="Naylor J."/>
            <person name="Negash T."/>
            <person name="Nguyen T."/>
            <person name="Nguyen N."/>
            <person name="Nicol R."/>
            <person name="Norbu C."/>
            <person name="Norbu N."/>
            <person name="Novod N."/>
            <person name="O'Neill B."/>
            <person name="Osman S."/>
            <person name="Markiewicz E."/>
            <person name="Oyono O.L."/>
            <person name="Patti C."/>
            <person name="Phunkhang P."/>
            <person name="Pierre F."/>
            <person name="Priest M."/>
            <person name="Raghuraman S."/>
            <person name="Rege F."/>
            <person name="Reyes R."/>
            <person name="Rise C."/>
            <person name="Rogov P."/>
            <person name="Ross K."/>
            <person name="Ryan E."/>
            <person name="Settipalli S."/>
            <person name="Shea T."/>
            <person name="Sherpa N."/>
            <person name="Shi L."/>
            <person name="Shih D."/>
            <person name="Sparrow T."/>
            <person name="Spaulding J."/>
            <person name="Stalker J."/>
            <person name="Stange-Thomann N."/>
            <person name="Stavropoulos S."/>
            <person name="Stone C."/>
            <person name="Strader C."/>
            <person name="Tesfaye S."/>
            <person name="Thomson T."/>
            <person name="Thoulutsang Y."/>
            <person name="Thoulutsang D."/>
            <person name="Topham K."/>
            <person name="Topping I."/>
            <person name="Tsamla T."/>
            <person name="Vassiliev H."/>
            <person name="Vo A."/>
            <person name="Wangchuk T."/>
            <person name="Wangdi T."/>
            <person name="Weiand M."/>
            <person name="Wilkinson J."/>
            <person name="Wilson A."/>
            <person name="Yadav S."/>
            <person name="Young G."/>
            <person name="Yu Q."/>
            <person name="Zembek L."/>
            <person name="Zhong D."/>
            <person name="Zimmer A."/>
            <person name="Zwirko Z."/>
            <person name="Jaffe D.B."/>
            <person name="Alvarez P."/>
            <person name="Brockman W."/>
            <person name="Butler J."/>
            <person name="Chin C."/>
            <person name="Gnerre S."/>
            <person name="Grabherr M."/>
            <person name="Kleber M."/>
            <person name="Mauceli E."/>
            <person name="MacCallum I."/>
        </authorList>
    </citation>
    <scope>NUCLEOTIDE SEQUENCE [LARGE SCALE GENOMIC DNA]</scope>
    <source>
        <strain evidence="3">Tucson 14024-0371.13</strain>
    </source>
</reference>
<dbReference type="HOGENOM" id="CLU_855968_0_0_1"/>
<dbReference type="OMA" id="LEFLYCY"/>
<evidence type="ECO:0000313" key="3">
    <source>
        <dbReference type="Proteomes" id="UP000007801"/>
    </source>
</evidence>
<proteinExistence type="predicted"/>
<evidence type="ECO:0000259" key="1">
    <source>
        <dbReference type="PROSITE" id="PS50181"/>
    </source>
</evidence>
<dbReference type="InterPro" id="IPR036047">
    <property type="entry name" value="F-box-like_dom_sf"/>
</dbReference>
<name>B3M7G4_DROAN</name>
<dbReference type="AlphaFoldDB" id="B3M7G4"/>
<protein>
    <recommendedName>
        <fullName evidence="1">F-box domain-containing protein</fullName>
    </recommendedName>
</protein>
<gene>
    <name evidence="2" type="primary">Dana\GF10232</name>
    <name evidence="2" type="synonym">dana_GLEANR_10189</name>
    <name evidence="2" type="ORF">GF10232</name>
</gene>
<dbReference type="PhylomeDB" id="B3M7G4"/>
<dbReference type="OrthoDB" id="7809892at2759"/>
<dbReference type="InterPro" id="IPR032675">
    <property type="entry name" value="LRR_dom_sf"/>
</dbReference>
<dbReference type="EMBL" id="CH902618">
    <property type="protein sequence ID" value="EDV39862.1"/>
    <property type="molecule type" value="Genomic_DNA"/>
</dbReference>
<dbReference type="Proteomes" id="UP000007801">
    <property type="component" value="Unassembled WGS sequence"/>
</dbReference>
<organism evidence="2 3">
    <name type="scientific">Drosophila ananassae</name>
    <name type="common">Fruit fly</name>
    <dbReference type="NCBI Taxonomy" id="7217"/>
    <lineage>
        <taxon>Eukaryota</taxon>
        <taxon>Metazoa</taxon>
        <taxon>Ecdysozoa</taxon>
        <taxon>Arthropoda</taxon>
        <taxon>Hexapoda</taxon>
        <taxon>Insecta</taxon>
        <taxon>Pterygota</taxon>
        <taxon>Neoptera</taxon>
        <taxon>Endopterygota</taxon>
        <taxon>Diptera</taxon>
        <taxon>Brachycera</taxon>
        <taxon>Muscomorpha</taxon>
        <taxon>Ephydroidea</taxon>
        <taxon>Drosophilidae</taxon>
        <taxon>Drosophila</taxon>
        <taxon>Sophophora</taxon>
    </lineage>
</organism>
<evidence type="ECO:0000313" key="2">
    <source>
        <dbReference type="EMBL" id="EDV39862.1"/>
    </source>
</evidence>
<dbReference type="InParanoid" id="B3M7G4"/>
<feature type="domain" description="F-box" evidence="1">
    <location>
        <begin position="3"/>
        <end position="51"/>
    </location>
</feature>
<dbReference type="FunCoup" id="B3M7G4">
    <property type="interactions" value="1"/>
</dbReference>
<dbReference type="Gene3D" id="3.80.10.10">
    <property type="entry name" value="Ribonuclease Inhibitor"/>
    <property type="match status" value="1"/>
</dbReference>
<keyword evidence="3" id="KW-1185">Reference proteome</keyword>